<dbReference type="EC" id="5.4.99.12" evidence="4"/>
<reference evidence="7 8" key="1">
    <citation type="submission" date="2024-07" db="EMBL/GenBank/DDBJ databases">
        <authorList>
            <person name="Ren Q."/>
        </authorList>
    </citation>
    <scope>NUCLEOTIDE SEQUENCE [LARGE SCALE GENOMIC DNA]</scope>
    <source>
        <strain evidence="7 8">REN37</strain>
    </source>
</reference>
<dbReference type="EMBL" id="JBGCUO010000001">
    <property type="protein sequence ID" value="MEY1662069.1"/>
    <property type="molecule type" value="Genomic_DNA"/>
</dbReference>
<sequence length="263" mass="29193">MARIALGVEYDGSRYRGWQAQQSGIRSVQVAVEAALSKVANEPVSVVCAGRTDAGVHARGQVIHFDTSAERTPRSWVHGANANLPDDISILWAQPVSEEFHARFSARARSYQYLIYNSPVRPALFREQLTWNFRPLDVARMQAGAQHLLGTHDFSSFRGIQCQAKSPVRTLHRLEVQRRGDMVVIEANANAFLMHMVRNIAGVLMAVGSGKQEPEWVAQVLAACDRTQGGVTAPPYGLYMMAVEYEPQLLVVPQLPSPLFERL</sequence>
<dbReference type="Proteomes" id="UP001562065">
    <property type="component" value="Unassembled WGS sequence"/>
</dbReference>
<feature type="binding site" evidence="4">
    <location>
        <position position="111"/>
    </location>
    <ligand>
        <name>substrate</name>
    </ligand>
</feature>
<dbReference type="InterPro" id="IPR020094">
    <property type="entry name" value="TruA/RsuA/RluB/E/F_N"/>
</dbReference>
<evidence type="ECO:0000256" key="2">
    <source>
        <dbReference type="ARBA" id="ARBA00022694"/>
    </source>
</evidence>
<organism evidence="7 8">
    <name type="scientific">Isoalcanivorax beigongshangi</name>
    <dbReference type="NCBI Taxonomy" id="3238810"/>
    <lineage>
        <taxon>Bacteria</taxon>
        <taxon>Pseudomonadati</taxon>
        <taxon>Pseudomonadota</taxon>
        <taxon>Gammaproteobacteria</taxon>
        <taxon>Oceanospirillales</taxon>
        <taxon>Alcanivoracaceae</taxon>
        <taxon>Isoalcanivorax</taxon>
    </lineage>
</organism>
<comment type="caution">
    <text evidence="4">Lacks conserved residue(s) required for the propagation of feature annotation.</text>
</comment>
<dbReference type="Pfam" id="PF01416">
    <property type="entry name" value="PseudoU_synth_1"/>
    <property type="match status" value="2"/>
</dbReference>
<keyword evidence="2 4" id="KW-0819">tRNA processing</keyword>
<name>A0ABV4AGV9_9GAMM</name>
<dbReference type="PANTHER" id="PTHR11142:SF0">
    <property type="entry name" value="TRNA PSEUDOURIDINE SYNTHASE-LIKE 1"/>
    <property type="match status" value="1"/>
</dbReference>
<keyword evidence="8" id="KW-1185">Reference proteome</keyword>
<feature type="domain" description="Pseudouridine synthase I TruA alpha/beta" evidence="6">
    <location>
        <begin position="145"/>
        <end position="246"/>
    </location>
</feature>
<dbReference type="GO" id="GO:0160147">
    <property type="term" value="F:tRNA pseudouridine(38-40) synthase activity"/>
    <property type="evidence" value="ECO:0007669"/>
    <property type="project" value="UniProtKB-EC"/>
</dbReference>
<dbReference type="RefSeq" id="WP_369455311.1">
    <property type="nucleotide sequence ID" value="NZ_JBGCUO010000001.1"/>
</dbReference>
<proteinExistence type="inferred from homology"/>
<accession>A0ABV4AGV9</accession>
<feature type="domain" description="Pseudouridine synthase I TruA alpha/beta" evidence="6">
    <location>
        <begin position="9"/>
        <end position="104"/>
    </location>
</feature>
<gene>
    <name evidence="4 7" type="primary">truA</name>
    <name evidence="7" type="ORF">AB5I84_07910</name>
</gene>
<evidence type="ECO:0000313" key="7">
    <source>
        <dbReference type="EMBL" id="MEY1662069.1"/>
    </source>
</evidence>
<comment type="catalytic activity">
    <reaction evidence="4 5">
        <text>uridine(38/39/40) in tRNA = pseudouridine(38/39/40) in tRNA</text>
        <dbReference type="Rhea" id="RHEA:22376"/>
        <dbReference type="Rhea" id="RHEA-COMP:10085"/>
        <dbReference type="Rhea" id="RHEA-COMP:10087"/>
        <dbReference type="ChEBI" id="CHEBI:65314"/>
        <dbReference type="ChEBI" id="CHEBI:65315"/>
        <dbReference type="EC" id="5.4.99.12"/>
    </reaction>
</comment>
<dbReference type="CDD" id="cd02570">
    <property type="entry name" value="PseudoU_synth_EcTruA"/>
    <property type="match status" value="1"/>
</dbReference>
<dbReference type="InterPro" id="IPR020095">
    <property type="entry name" value="PsdUridine_synth_TruA_C"/>
</dbReference>
<dbReference type="PANTHER" id="PTHR11142">
    <property type="entry name" value="PSEUDOURIDYLATE SYNTHASE"/>
    <property type="match status" value="1"/>
</dbReference>
<evidence type="ECO:0000256" key="4">
    <source>
        <dbReference type="HAMAP-Rule" id="MF_00171"/>
    </source>
</evidence>
<comment type="subunit">
    <text evidence="4">Homodimer.</text>
</comment>
<comment type="caution">
    <text evidence="7">The sequence shown here is derived from an EMBL/GenBank/DDBJ whole genome shotgun (WGS) entry which is preliminary data.</text>
</comment>
<protein>
    <recommendedName>
        <fullName evidence="4">tRNA pseudouridine synthase A</fullName>
        <ecNumber evidence="4">5.4.99.12</ecNumber>
    </recommendedName>
    <alternativeName>
        <fullName evidence="4">tRNA pseudouridine(38-40) synthase</fullName>
    </alternativeName>
    <alternativeName>
        <fullName evidence="4">tRNA pseudouridylate synthase I</fullName>
    </alternativeName>
    <alternativeName>
        <fullName evidence="4">tRNA-uridine isomerase I</fullName>
    </alternativeName>
</protein>
<evidence type="ECO:0000256" key="3">
    <source>
        <dbReference type="ARBA" id="ARBA00023235"/>
    </source>
</evidence>
<evidence type="ECO:0000256" key="1">
    <source>
        <dbReference type="ARBA" id="ARBA00009375"/>
    </source>
</evidence>
<keyword evidence="3 4" id="KW-0413">Isomerase</keyword>
<comment type="similarity">
    <text evidence="1 4 5">Belongs to the tRNA pseudouridine synthase TruA family.</text>
</comment>
<comment type="function">
    <text evidence="4">Formation of pseudouridine at positions 38, 39 and 40 in the anticodon stem and loop of transfer RNAs.</text>
</comment>
<dbReference type="SUPFAM" id="SSF55120">
    <property type="entry name" value="Pseudouridine synthase"/>
    <property type="match status" value="1"/>
</dbReference>
<dbReference type="NCBIfam" id="TIGR00071">
    <property type="entry name" value="hisT_truA"/>
    <property type="match status" value="1"/>
</dbReference>
<dbReference type="InterPro" id="IPR020097">
    <property type="entry name" value="PsdUridine_synth_TruA_a/b_dom"/>
</dbReference>
<dbReference type="InterPro" id="IPR020103">
    <property type="entry name" value="PsdUridine_synth_cat_dom_sf"/>
</dbReference>
<evidence type="ECO:0000259" key="6">
    <source>
        <dbReference type="Pfam" id="PF01416"/>
    </source>
</evidence>
<dbReference type="Gene3D" id="3.30.70.580">
    <property type="entry name" value="Pseudouridine synthase I, catalytic domain, N-terminal subdomain"/>
    <property type="match status" value="1"/>
</dbReference>
<dbReference type="Gene3D" id="3.30.70.660">
    <property type="entry name" value="Pseudouridine synthase I, catalytic domain, C-terminal subdomain"/>
    <property type="match status" value="1"/>
</dbReference>
<evidence type="ECO:0000256" key="5">
    <source>
        <dbReference type="RuleBase" id="RU003792"/>
    </source>
</evidence>
<evidence type="ECO:0000313" key="8">
    <source>
        <dbReference type="Proteomes" id="UP001562065"/>
    </source>
</evidence>
<feature type="active site" description="Nucleophile" evidence="4">
    <location>
        <position position="53"/>
    </location>
</feature>
<dbReference type="HAMAP" id="MF_00171">
    <property type="entry name" value="TruA"/>
    <property type="match status" value="1"/>
</dbReference>
<dbReference type="InterPro" id="IPR001406">
    <property type="entry name" value="PsdUridine_synth_TruA"/>
</dbReference>
<dbReference type="PIRSF" id="PIRSF001430">
    <property type="entry name" value="tRNA_psdUrid_synth"/>
    <property type="match status" value="1"/>
</dbReference>